<sequence>MIKSAAIVKTKTLSPWKELRLQKRKLKKSQAAERKANKQVHPSPIGKRVVPIETPEIIETPIEETSVEDTAPTREEMLQQAELMGLKVDKRWSNATLLKHIEESAWATQNDNL</sequence>
<protein>
    <submittedName>
        <fullName evidence="2">Uncharacterized protein</fullName>
    </submittedName>
</protein>
<feature type="region of interest" description="Disordered" evidence="1">
    <location>
        <begin position="25"/>
        <end position="51"/>
    </location>
</feature>
<evidence type="ECO:0000256" key="1">
    <source>
        <dbReference type="SAM" id="MobiDB-lite"/>
    </source>
</evidence>
<name>A0A6J7X5F3_9CAUD</name>
<gene>
    <name evidence="2" type="ORF">UFOVP379_15</name>
</gene>
<dbReference type="EMBL" id="LR798307">
    <property type="protein sequence ID" value="CAB5222533.1"/>
    <property type="molecule type" value="Genomic_DNA"/>
</dbReference>
<evidence type="ECO:0000313" key="2">
    <source>
        <dbReference type="EMBL" id="CAB5222533.1"/>
    </source>
</evidence>
<proteinExistence type="predicted"/>
<reference evidence="2" key="1">
    <citation type="submission" date="2020-05" db="EMBL/GenBank/DDBJ databases">
        <authorList>
            <person name="Chiriac C."/>
            <person name="Salcher M."/>
            <person name="Ghai R."/>
            <person name="Kavagutti S V."/>
        </authorList>
    </citation>
    <scope>NUCLEOTIDE SEQUENCE</scope>
</reference>
<organism evidence="2">
    <name type="scientific">uncultured Caudovirales phage</name>
    <dbReference type="NCBI Taxonomy" id="2100421"/>
    <lineage>
        <taxon>Viruses</taxon>
        <taxon>Duplodnaviria</taxon>
        <taxon>Heunggongvirae</taxon>
        <taxon>Uroviricota</taxon>
        <taxon>Caudoviricetes</taxon>
        <taxon>Peduoviridae</taxon>
        <taxon>Maltschvirus</taxon>
        <taxon>Maltschvirus maltsch</taxon>
    </lineage>
</organism>
<accession>A0A6J7X5F3</accession>